<dbReference type="EMBL" id="JAACNO010002809">
    <property type="protein sequence ID" value="KAF4130718.1"/>
    <property type="molecule type" value="Genomic_DNA"/>
</dbReference>
<dbReference type="AlphaFoldDB" id="A0A8S9TXT1"/>
<gene>
    <name evidence="1" type="ORF">GN958_ATG20084</name>
</gene>
<organism evidence="1 2">
    <name type="scientific">Phytophthora infestans</name>
    <name type="common">Potato late blight agent</name>
    <name type="synonym">Botrytis infestans</name>
    <dbReference type="NCBI Taxonomy" id="4787"/>
    <lineage>
        <taxon>Eukaryota</taxon>
        <taxon>Sar</taxon>
        <taxon>Stramenopiles</taxon>
        <taxon>Oomycota</taxon>
        <taxon>Peronosporomycetes</taxon>
        <taxon>Peronosporales</taxon>
        <taxon>Peronosporaceae</taxon>
        <taxon>Phytophthora</taxon>
    </lineage>
</organism>
<dbReference type="Proteomes" id="UP000704712">
    <property type="component" value="Unassembled WGS sequence"/>
</dbReference>
<name>A0A8S9TXT1_PHYIN</name>
<evidence type="ECO:0000313" key="2">
    <source>
        <dbReference type="Proteomes" id="UP000704712"/>
    </source>
</evidence>
<reference evidence="1" key="1">
    <citation type="submission" date="2020-03" db="EMBL/GenBank/DDBJ databases">
        <title>Hybrid Assembly of Korean Phytophthora infestans isolates.</title>
        <authorList>
            <person name="Prokchorchik M."/>
            <person name="Lee Y."/>
            <person name="Seo J."/>
            <person name="Cho J.-H."/>
            <person name="Park Y.-E."/>
            <person name="Jang D.-C."/>
            <person name="Im J.-S."/>
            <person name="Choi J.-G."/>
            <person name="Park H.-J."/>
            <person name="Lee G.-B."/>
            <person name="Lee Y.-G."/>
            <person name="Hong S.-Y."/>
            <person name="Cho K."/>
            <person name="Sohn K.H."/>
        </authorList>
    </citation>
    <scope>NUCLEOTIDE SEQUENCE</scope>
    <source>
        <strain evidence="1">KR_2_A2</strain>
    </source>
</reference>
<evidence type="ECO:0000313" key="1">
    <source>
        <dbReference type="EMBL" id="KAF4130718.1"/>
    </source>
</evidence>
<proteinExistence type="predicted"/>
<comment type="caution">
    <text evidence="1">The sequence shown here is derived from an EMBL/GenBank/DDBJ whole genome shotgun (WGS) entry which is preliminary data.</text>
</comment>
<protein>
    <submittedName>
        <fullName evidence="1">Uncharacterized protein</fullName>
    </submittedName>
</protein>
<sequence length="231" mass="25861">MRAAMLQHAYITNSQISDLLPLIAISKGYGEARGCGVDCKADSSWAQRRLPRRKTRERDKLCQGKLQIKADRVEDPAMRAAMLQHSYITNSHISDLLPSIAISEGYGEARGCGVDCKAVRNDSRGNSRLRPIVWMNWTPAVRAAMLQHSYITNSQISDLLPSIAISEGYGEARGCGVDCKADSSWPQRRLPRHKARERDKRCQGKFQIKADRVEDLDSGYACRNVTALVYH</sequence>
<accession>A0A8S9TXT1</accession>